<dbReference type="EMBL" id="JBHSZO010000010">
    <property type="protein sequence ID" value="MFC7218217.1"/>
    <property type="molecule type" value="Genomic_DNA"/>
</dbReference>
<dbReference type="Gene3D" id="1.25.40.10">
    <property type="entry name" value="Tetratricopeptide repeat domain"/>
    <property type="match status" value="2"/>
</dbReference>
<gene>
    <name evidence="1" type="ORF">ACFQLX_08570</name>
</gene>
<accession>A0ABW2GHC3</accession>
<reference evidence="2" key="1">
    <citation type="journal article" date="2019" name="Int. J. Syst. Evol. Microbiol.">
        <title>The Global Catalogue of Microorganisms (GCM) 10K type strain sequencing project: providing services to taxonomists for standard genome sequencing and annotation.</title>
        <authorList>
            <consortium name="The Broad Institute Genomics Platform"/>
            <consortium name="The Broad Institute Genome Sequencing Center for Infectious Disease"/>
            <person name="Wu L."/>
            <person name="Ma J."/>
        </authorList>
    </citation>
    <scope>NUCLEOTIDE SEQUENCE [LARGE SCALE GENOMIC DNA]</scope>
    <source>
        <strain evidence="2">CGMCC 1.13681</strain>
    </source>
</reference>
<protein>
    <submittedName>
        <fullName evidence="1">Tetratricopeptide repeat protein</fullName>
    </submittedName>
</protein>
<dbReference type="InterPro" id="IPR011990">
    <property type="entry name" value="TPR-like_helical_dom_sf"/>
</dbReference>
<evidence type="ECO:0000313" key="1">
    <source>
        <dbReference type="EMBL" id="MFC7218217.1"/>
    </source>
</evidence>
<name>A0ABW2GHC3_9ACTN</name>
<dbReference type="SUPFAM" id="SSF48452">
    <property type="entry name" value="TPR-like"/>
    <property type="match status" value="2"/>
</dbReference>
<dbReference type="RefSeq" id="WP_386413523.1">
    <property type="nucleotide sequence ID" value="NZ_JBHSZO010000010.1"/>
</dbReference>
<comment type="caution">
    <text evidence="1">The sequence shown here is derived from an EMBL/GenBank/DDBJ whole genome shotgun (WGS) entry which is preliminary data.</text>
</comment>
<evidence type="ECO:0000313" key="2">
    <source>
        <dbReference type="Proteomes" id="UP001596413"/>
    </source>
</evidence>
<dbReference type="Proteomes" id="UP001596413">
    <property type="component" value="Unassembled WGS sequence"/>
</dbReference>
<keyword evidence="2" id="KW-1185">Reference proteome</keyword>
<organism evidence="1 2">
    <name type="scientific">Streptomyces polyrhachis</name>
    <dbReference type="NCBI Taxonomy" id="1282885"/>
    <lineage>
        <taxon>Bacteria</taxon>
        <taxon>Bacillati</taxon>
        <taxon>Actinomycetota</taxon>
        <taxon>Actinomycetes</taxon>
        <taxon>Kitasatosporales</taxon>
        <taxon>Streptomycetaceae</taxon>
        <taxon>Streptomyces</taxon>
    </lineage>
</organism>
<sequence length="966" mass="104198">MSDPQETTDIRHALWELDQADEGAGRNARAERLLERAEATGDRPLLVSALFTLMKAYNYSSEKDKAFVPYARALRMWDERPEDFDDYNSYRLHWMAKWVSSGMLDQPHIPLAAIEKWQTEMEHRYRLAGYSERAVRQGEHRIARHLGDEERAQRAFEAWLAADRDRMADCHACELHGQGWWQQQRGLDAEALVTWAPVLAGTHTCLHEPHATLASSLLPLVRLGRPDEARANHLRGYRMVRPMESMRGSVASHIEFCALTGNEARGLEILAERPAYLTDDGEPDSLMDYLAVTSMLMRRLTALGHGAQSVTGPAGREWTAAELAGHAERAALDLAARFDERNGTTAVSGRVRLRIGREPLVERLPLGVRAARLAAPETPVVPEVTAPVRDFAALLAEARRLSEALDPDADRAWAAAEAAARREGAAPGVLERAEFAAHRAAGPQLPDAEAVELLRTAAGLYEEAGEKERAAATRGRAAYALALAGDLAQALAESAAALADVRALHEAARDDGAQGARHLAGALLSRARVLATLVHREEEAGEPPSPEDAARESAEVLGELLALTAPYGDDVHLAARASEAHLRLGDLAAHSGDPAAAAAGYRRAAQAAQGAGLHWLAVQPQAQLAQASAQSGDLESAEQAALAALEHGARLLTPLGYGQLHNLLAEVYADTGRLPQAAEHTLQAAHWADEAGLSEGPGAWSRFRLGGLYRQLGRTEEAAAVLEAALVDLSAAEHGEGALVQTRWWLGELLLDRQEFREAAEHFLLAAEIAKDWPEQIDHARLAHLAAGALQNAGMQEEAGRAFERAGELWRTLGDTVGLVKTLRARAWLAAPADGDEESPLMDEAVALCAQAYGAAADDAGRALFADTLLQAAELHSNRAQTEAAYERALSYAQRAIALHREAGDAAAASTAELAAGWIEVNGCHSEAAAARARRVLAAEEGAQDGQAEQRRAEARELLEYVGDEE</sequence>
<proteinExistence type="predicted"/>